<dbReference type="SMART" id="SM00987">
    <property type="entry name" value="UreE_C"/>
    <property type="match status" value="1"/>
</dbReference>
<sequence length="176" mass="19552">MPSSKQATPDILAPNLDALFIGINPGLLSAQKGHNFANPANAFWKLLHESGLVPRRLKPEEETRLLDHGLGLTNLVARATRGVMDLGREDYDAGRRALTTKIRTFRPRMVVFVGITVCRSYFNKKASEPIPCGEQPEEICGARVFVVPNPSGRNAHFSYAEMLEHYRVVARALDRA</sequence>
<evidence type="ECO:0000313" key="5">
    <source>
        <dbReference type="EMBL" id="TKD07435.1"/>
    </source>
</evidence>
<comment type="caution">
    <text evidence="5">The sequence shown here is derived from an EMBL/GenBank/DDBJ whole genome shotgun (WGS) entry which is preliminary data.</text>
</comment>
<dbReference type="GO" id="GO:0008263">
    <property type="term" value="F:pyrimidine-specific mismatch base pair DNA N-glycosylase activity"/>
    <property type="evidence" value="ECO:0007669"/>
    <property type="project" value="TreeGrafter"/>
</dbReference>
<dbReference type="Gene3D" id="3.40.470.10">
    <property type="entry name" value="Uracil-DNA glycosylase-like domain"/>
    <property type="match status" value="1"/>
</dbReference>
<keyword evidence="6" id="KW-1185">Reference proteome</keyword>
<dbReference type="InterPro" id="IPR015637">
    <property type="entry name" value="MUG/TDG"/>
</dbReference>
<proteinExistence type="predicted"/>
<dbReference type="InterPro" id="IPR036895">
    <property type="entry name" value="Uracil-DNA_glycosylase-like_sf"/>
</dbReference>
<keyword evidence="2" id="KW-0378">Hydrolase</keyword>
<gene>
    <name evidence="5" type="ORF">E8A74_17890</name>
</gene>
<dbReference type="AlphaFoldDB" id="A0A4U1JBM4"/>
<feature type="domain" description="Uracil-DNA glycosylase-like" evidence="4">
    <location>
        <begin position="9"/>
        <end position="167"/>
    </location>
</feature>
<evidence type="ECO:0000256" key="3">
    <source>
        <dbReference type="ARBA" id="ARBA00023204"/>
    </source>
</evidence>
<evidence type="ECO:0000259" key="4">
    <source>
        <dbReference type="SMART" id="SM00986"/>
    </source>
</evidence>
<dbReference type="RefSeq" id="WP_136930240.1">
    <property type="nucleotide sequence ID" value="NZ_SSMQ01000017.1"/>
</dbReference>
<keyword evidence="3" id="KW-0234">DNA repair</keyword>
<reference evidence="5 6" key="1">
    <citation type="submission" date="2019-04" db="EMBL/GenBank/DDBJ databases">
        <authorList>
            <person name="Li Y."/>
            <person name="Wang J."/>
        </authorList>
    </citation>
    <scope>NUCLEOTIDE SEQUENCE [LARGE SCALE GENOMIC DNA]</scope>
    <source>
        <strain evidence="5 6">DSM 14668</strain>
    </source>
</reference>
<dbReference type="PANTHER" id="PTHR12159:SF9">
    <property type="entry name" value="G_T MISMATCH-SPECIFIC THYMINE DNA GLYCOSYLASE"/>
    <property type="match status" value="1"/>
</dbReference>
<dbReference type="GO" id="GO:0006285">
    <property type="term" value="P:base-excision repair, AP site formation"/>
    <property type="evidence" value="ECO:0007669"/>
    <property type="project" value="InterPro"/>
</dbReference>
<dbReference type="Proteomes" id="UP000309215">
    <property type="component" value="Unassembled WGS sequence"/>
</dbReference>
<evidence type="ECO:0000256" key="2">
    <source>
        <dbReference type="ARBA" id="ARBA00022801"/>
    </source>
</evidence>
<evidence type="ECO:0000313" key="6">
    <source>
        <dbReference type="Proteomes" id="UP000309215"/>
    </source>
</evidence>
<dbReference type="SUPFAM" id="SSF52141">
    <property type="entry name" value="Uracil-DNA glycosylase-like"/>
    <property type="match status" value="1"/>
</dbReference>
<dbReference type="PANTHER" id="PTHR12159">
    <property type="entry name" value="G/T AND G/U MISMATCH-SPECIFIC DNA GLYCOSYLASE"/>
    <property type="match status" value="1"/>
</dbReference>
<keyword evidence="1" id="KW-0227">DNA damage</keyword>
<dbReference type="Pfam" id="PF03167">
    <property type="entry name" value="UDG"/>
    <property type="match status" value="1"/>
</dbReference>
<dbReference type="CDD" id="cd10028">
    <property type="entry name" value="UDG-F2_TDG_MUG"/>
    <property type="match status" value="1"/>
</dbReference>
<evidence type="ECO:0000256" key="1">
    <source>
        <dbReference type="ARBA" id="ARBA00022763"/>
    </source>
</evidence>
<organism evidence="5 6">
    <name type="scientific">Polyangium fumosum</name>
    <dbReference type="NCBI Taxonomy" id="889272"/>
    <lineage>
        <taxon>Bacteria</taxon>
        <taxon>Pseudomonadati</taxon>
        <taxon>Myxococcota</taxon>
        <taxon>Polyangia</taxon>
        <taxon>Polyangiales</taxon>
        <taxon>Polyangiaceae</taxon>
        <taxon>Polyangium</taxon>
    </lineage>
</organism>
<dbReference type="GO" id="GO:0004844">
    <property type="term" value="F:uracil DNA N-glycosylase activity"/>
    <property type="evidence" value="ECO:0007669"/>
    <property type="project" value="TreeGrafter"/>
</dbReference>
<name>A0A4U1JBM4_9BACT</name>
<dbReference type="EMBL" id="SSMQ01000017">
    <property type="protein sequence ID" value="TKD07435.1"/>
    <property type="molecule type" value="Genomic_DNA"/>
</dbReference>
<dbReference type="InterPro" id="IPR005122">
    <property type="entry name" value="Uracil-DNA_glycosylase-like"/>
</dbReference>
<dbReference type="SMART" id="SM00986">
    <property type="entry name" value="UDG"/>
    <property type="match status" value="1"/>
</dbReference>
<dbReference type="OrthoDB" id="9799921at2"/>
<protein>
    <submittedName>
        <fullName evidence="5">Mismatch-specific DNA-glycosylase</fullName>
    </submittedName>
</protein>
<accession>A0A4U1JBM4</accession>